<organism evidence="1">
    <name type="scientific">Anguilla anguilla</name>
    <name type="common">European freshwater eel</name>
    <name type="synonym">Muraena anguilla</name>
    <dbReference type="NCBI Taxonomy" id="7936"/>
    <lineage>
        <taxon>Eukaryota</taxon>
        <taxon>Metazoa</taxon>
        <taxon>Chordata</taxon>
        <taxon>Craniata</taxon>
        <taxon>Vertebrata</taxon>
        <taxon>Euteleostomi</taxon>
        <taxon>Actinopterygii</taxon>
        <taxon>Neopterygii</taxon>
        <taxon>Teleostei</taxon>
        <taxon>Anguilliformes</taxon>
        <taxon>Anguillidae</taxon>
        <taxon>Anguilla</taxon>
    </lineage>
</organism>
<proteinExistence type="predicted"/>
<dbReference type="EMBL" id="GBXM01003548">
    <property type="protein sequence ID" value="JAI05030.1"/>
    <property type="molecule type" value="Transcribed_RNA"/>
</dbReference>
<sequence>MKFAQRGNSALHRAP</sequence>
<reference evidence="1" key="2">
    <citation type="journal article" date="2015" name="Fish Shellfish Immunol.">
        <title>Early steps in the European eel (Anguilla anguilla)-Vibrio vulnificus interaction in the gills: Role of the RtxA13 toxin.</title>
        <authorList>
            <person name="Callol A."/>
            <person name="Pajuelo D."/>
            <person name="Ebbesson L."/>
            <person name="Teles M."/>
            <person name="MacKenzie S."/>
            <person name="Amaro C."/>
        </authorList>
    </citation>
    <scope>NUCLEOTIDE SEQUENCE</scope>
</reference>
<protein>
    <submittedName>
        <fullName evidence="1">Uncharacterized protein</fullName>
    </submittedName>
</protein>
<name>A0A0E9XQW2_ANGAN</name>
<accession>A0A0E9XQW2</accession>
<evidence type="ECO:0000313" key="1">
    <source>
        <dbReference type="EMBL" id="JAI05030.1"/>
    </source>
</evidence>
<reference evidence="1" key="1">
    <citation type="submission" date="2014-11" db="EMBL/GenBank/DDBJ databases">
        <authorList>
            <person name="Amaro Gonzalez C."/>
        </authorList>
    </citation>
    <scope>NUCLEOTIDE SEQUENCE</scope>
</reference>